<evidence type="ECO:0000256" key="6">
    <source>
        <dbReference type="ARBA" id="ARBA00022989"/>
    </source>
</evidence>
<evidence type="ECO:0000256" key="5">
    <source>
        <dbReference type="ARBA" id="ARBA00022692"/>
    </source>
</evidence>
<comment type="similarity">
    <text evidence="2 8">Belongs to the glycosyltransferase 92 family.</text>
</comment>
<keyword evidence="7 8" id="KW-0472">Membrane</keyword>
<feature type="transmembrane region" description="Helical" evidence="8">
    <location>
        <begin position="12"/>
        <end position="31"/>
    </location>
</feature>
<dbReference type="PANTHER" id="PTHR21461:SF69">
    <property type="entry name" value="GLYCOSYLTRANSFERASE FAMILY 92 PROTEIN"/>
    <property type="match status" value="1"/>
</dbReference>
<dbReference type="Pfam" id="PF01697">
    <property type="entry name" value="Glyco_transf_92"/>
    <property type="match status" value="1"/>
</dbReference>
<accession>A0A3S1BCY0</accession>
<evidence type="ECO:0000256" key="7">
    <source>
        <dbReference type="ARBA" id="ARBA00023136"/>
    </source>
</evidence>
<dbReference type="InterPro" id="IPR008166">
    <property type="entry name" value="Glyco_transf_92"/>
</dbReference>
<evidence type="ECO:0000313" key="10">
    <source>
        <dbReference type="Proteomes" id="UP000271974"/>
    </source>
</evidence>
<dbReference type="PANTHER" id="PTHR21461">
    <property type="entry name" value="GLYCOSYLTRANSFERASE FAMILY 92 PROTEIN"/>
    <property type="match status" value="1"/>
</dbReference>
<dbReference type="GO" id="GO:0005737">
    <property type="term" value="C:cytoplasm"/>
    <property type="evidence" value="ECO:0007669"/>
    <property type="project" value="TreeGrafter"/>
</dbReference>
<evidence type="ECO:0000256" key="8">
    <source>
        <dbReference type="RuleBase" id="RU366017"/>
    </source>
</evidence>
<dbReference type="EMBL" id="RQTK01000555">
    <property type="protein sequence ID" value="RUS77748.1"/>
    <property type="molecule type" value="Genomic_DNA"/>
</dbReference>
<dbReference type="Proteomes" id="UP000271974">
    <property type="component" value="Unassembled WGS sequence"/>
</dbReference>
<keyword evidence="10" id="KW-1185">Reference proteome</keyword>
<comment type="caution">
    <text evidence="9">The sequence shown here is derived from an EMBL/GenBank/DDBJ whole genome shotgun (WGS) entry which is preliminary data.</text>
</comment>
<evidence type="ECO:0000256" key="1">
    <source>
        <dbReference type="ARBA" id="ARBA00004167"/>
    </source>
</evidence>
<comment type="subcellular location">
    <subcellularLocation>
        <location evidence="1">Membrane</location>
        <topology evidence="1">Single-pass membrane protein</topology>
    </subcellularLocation>
</comment>
<dbReference type="EC" id="2.4.1.-" evidence="8"/>
<evidence type="ECO:0000313" key="9">
    <source>
        <dbReference type="EMBL" id="RUS77748.1"/>
    </source>
</evidence>
<name>A0A3S1BCY0_ELYCH</name>
<protein>
    <recommendedName>
        <fullName evidence="8">Glycosyltransferase family 92 protein</fullName>
        <ecNumber evidence="8">2.4.1.-</ecNumber>
    </recommendedName>
</protein>
<evidence type="ECO:0000256" key="2">
    <source>
        <dbReference type="ARBA" id="ARBA00007647"/>
    </source>
</evidence>
<dbReference type="GO" id="GO:0016020">
    <property type="term" value="C:membrane"/>
    <property type="evidence" value="ECO:0007669"/>
    <property type="project" value="UniProtKB-SubCell"/>
</dbReference>
<evidence type="ECO:0000256" key="3">
    <source>
        <dbReference type="ARBA" id="ARBA00022676"/>
    </source>
</evidence>
<organism evidence="9 10">
    <name type="scientific">Elysia chlorotica</name>
    <name type="common">Eastern emerald elysia</name>
    <name type="synonym">Sea slug</name>
    <dbReference type="NCBI Taxonomy" id="188477"/>
    <lineage>
        <taxon>Eukaryota</taxon>
        <taxon>Metazoa</taxon>
        <taxon>Spiralia</taxon>
        <taxon>Lophotrochozoa</taxon>
        <taxon>Mollusca</taxon>
        <taxon>Gastropoda</taxon>
        <taxon>Heterobranchia</taxon>
        <taxon>Euthyneura</taxon>
        <taxon>Panpulmonata</taxon>
        <taxon>Sacoglossa</taxon>
        <taxon>Placobranchoidea</taxon>
        <taxon>Plakobranchidae</taxon>
        <taxon>Elysia</taxon>
    </lineage>
</organism>
<reference evidence="9 10" key="1">
    <citation type="submission" date="2019-01" db="EMBL/GenBank/DDBJ databases">
        <title>A draft genome assembly of the solar-powered sea slug Elysia chlorotica.</title>
        <authorList>
            <person name="Cai H."/>
            <person name="Li Q."/>
            <person name="Fang X."/>
            <person name="Li J."/>
            <person name="Curtis N.E."/>
            <person name="Altenburger A."/>
            <person name="Shibata T."/>
            <person name="Feng M."/>
            <person name="Maeda T."/>
            <person name="Schwartz J.A."/>
            <person name="Shigenobu S."/>
            <person name="Lundholm N."/>
            <person name="Nishiyama T."/>
            <person name="Yang H."/>
            <person name="Hasebe M."/>
            <person name="Li S."/>
            <person name="Pierce S.K."/>
            <person name="Wang J."/>
        </authorList>
    </citation>
    <scope>NUCLEOTIDE SEQUENCE [LARGE SCALE GENOMIC DNA]</scope>
    <source>
        <strain evidence="9">EC2010</strain>
        <tissue evidence="9">Whole organism of an adult</tissue>
    </source>
</reference>
<dbReference type="GO" id="GO:0016757">
    <property type="term" value="F:glycosyltransferase activity"/>
    <property type="evidence" value="ECO:0007669"/>
    <property type="project" value="UniProtKB-UniRule"/>
</dbReference>
<keyword evidence="4 8" id="KW-0808">Transferase</keyword>
<dbReference type="AlphaFoldDB" id="A0A3S1BCY0"/>
<evidence type="ECO:0000256" key="4">
    <source>
        <dbReference type="ARBA" id="ARBA00022679"/>
    </source>
</evidence>
<proteinExistence type="inferred from homology"/>
<dbReference type="OrthoDB" id="6135961at2759"/>
<sequence>MDVAPKQLARIHRNISVFVIFVILFTSIVLVNNRTERDITILSLSLTGLFRIHSSLKPIKGIFMFFNSNTTKPFTELRNKSSTHLDFLRSHKVRLLPTSPLFIVGVPQTFEVAEGLSSTLYVYGALWNVQNVRLTSIKVQGYNFKHLLCVFYSHEGKKSEGTYVKAIVQELHTYKSPYTSASIKCPIRQQGYNKRVSLFVGLVESKQSQPKKVFYVENRNTNNIGKNYVSSRGIPEREASSVEFTVCVPAMFNLSNAAQLVEHVEMIRLLGARRLVLYNASISTNVDSVLRMYAREWEEGRETLQVVVLPWALPLENGTRINIPYWAQQLAIDDCMCRYKRLSKFMVFNDLDEFLIPLKHANWSALVAERRRLKPQSIGWLFRSSVMNKDTPSPAPGFEEDSRRYGSSVLGLTMRDSHIYPPDHRPKLIVDPTTIEEMGVHLIWEGGGSTDNLPVDVGLLFHYRAPLSECRARVKETRVVTKYGKRLKGRLKQVWSKLPGVKLGTLPFKGYNSSKCKLEIP</sequence>
<gene>
    <name evidence="9" type="ORF">EGW08_014480</name>
</gene>
<keyword evidence="6 8" id="KW-1133">Transmembrane helix</keyword>
<keyword evidence="5 8" id="KW-0812">Transmembrane</keyword>
<keyword evidence="3 8" id="KW-0328">Glycosyltransferase</keyword>